<dbReference type="SUPFAM" id="SSF51735">
    <property type="entry name" value="NAD(P)-binding Rossmann-fold domains"/>
    <property type="match status" value="1"/>
</dbReference>
<proteinExistence type="predicted"/>
<accession>A0ABY6Z2M2</accession>
<evidence type="ECO:0000313" key="2">
    <source>
        <dbReference type="EMBL" id="WAH37125.1"/>
    </source>
</evidence>
<keyword evidence="3" id="KW-1185">Reference proteome</keyword>
<dbReference type="Proteomes" id="UP001164803">
    <property type="component" value="Chromosome"/>
</dbReference>
<dbReference type="EMBL" id="CP104064">
    <property type="protein sequence ID" value="WAH37125.1"/>
    <property type="molecule type" value="Genomic_DNA"/>
</dbReference>
<dbReference type="InterPro" id="IPR036291">
    <property type="entry name" value="NAD(P)-bd_dom_sf"/>
</dbReference>
<evidence type="ECO:0000259" key="1">
    <source>
        <dbReference type="Pfam" id="PF01370"/>
    </source>
</evidence>
<gene>
    <name evidence="2" type="ORF">NZD86_00660</name>
</gene>
<dbReference type="Pfam" id="PF01370">
    <property type="entry name" value="Epimerase"/>
    <property type="match status" value="1"/>
</dbReference>
<dbReference type="RefSeq" id="WP_268044570.1">
    <property type="nucleotide sequence ID" value="NZ_CP104064.1"/>
</dbReference>
<protein>
    <submittedName>
        <fullName evidence="2">NAD(P)-dependent oxidoreductase</fullName>
    </submittedName>
</protein>
<name>A0ABY6Z2M2_9BACL</name>
<feature type="domain" description="NAD-dependent epimerase/dehydratase" evidence="1">
    <location>
        <begin position="33"/>
        <end position="196"/>
    </location>
</feature>
<dbReference type="InterPro" id="IPR001509">
    <property type="entry name" value="Epimerase_deHydtase"/>
</dbReference>
<sequence length="338" mass="37118">METVAELEAKLAEPSEALIRDMTRIDGDVMLLGAGGKMGPSMAKLIVNAVNAANGSNKVIAVSRFSSDGLRHDLESAGVHTIAADLMNDDELQRLPDVKNVIYMAGTKFGTSGNEHFTWAMNAYLPGRVAQKYRKSRIVVFSTGNVYPFTSVLSGGATEETEPSPVGEYGQSCLGRERIFEHFSYKNNTPITIFRLNYAIDMRYGVLLEIAKAVQEGRPIDVTMGNVNVIWQGDANEMAVRALTVCNTPPCVVNITGPETVSLRWAAEHFGGLLNKTPIITGQEQSTALLSNATKAHMLFGYPKVSVRQMMKWIAEWVSIGGLEWNKPTHFQEREGKF</sequence>
<reference evidence="2" key="1">
    <citation type="submission" date="2022-08" db="EMBL/GenBank/DDBJ databases">
        <title>Alicyclobacillus dauci DSM2870, complete genome.</title>
        <authorList>
            <person name="Wang Q."/>
            <person name="Cai R."/>
            <person name="Wang Z."/>
        </authorList>
    </citation>
    <scope>NUCLEOTIDE SEQUENCE</scope>
    <source>
        <strain evidence="2">DSM 28700</strain>
    </source>
</reference>
<dbReference type="Gene3D" id="3.40.50.720">
    <property type="entry name" value="NAD(P)-binding Rossmann-like Domain"/>
    <property type="match status" value="1"/>
</dbReference>
<organism evidence="2 3">
    <name type="scientific">Alicyclobacillus dauci</name>
    <dbReference type="NCBI Taxonomy" id="1475485"/>
    <lineage>
        <taxon>Bacteria</taxon>
        <taxon>Bacillati</taxon>
        <taxon>Bacillota</taxon>
        <taxon>Bacilli</taxon>
        <taxon>Bacillales</taxon>
        <taxon>Alicyclobacillaceae</taxon>
        <taxon>Alicyclobacillus</taxon>
    </lineage>
</organism>
<evidence type="ECO:0000313" key="3">
    <source>
        <dbReference type="Proteomes" id="UP001164803"/>
    </source>
</evidence>